<gene>
    <name evidence="2" type="ORF">ACFOSB_00150</name>
</gene>
<dbReference type="EMBL" id="JBHRZG010000001">
    <property type="protein sequence ID" value="MFC3831272.1"/>
    <property type="molecule type" value="Genomic_DNA"/>
</dbReference>
<sequence length="180" mass="19844">MTTPEPVTRDDLIAAFHAARDEIGAYFAGLPAPVFLNGTAERWSPAHHLDHLIRSNAPVTAGLNIPRHLLAPRDPGEGSRSYAGVRAEYHAALARGQKAFGRYLPEPRDDQAGLVARYRDGLDALLGALGTWADGDLDTCNMLHPVLGNISVREMLYFTLYHNWHHQDGVRLLFGQDATR</sequence>
<accession>A0ABV7Z1M6</accession>
<dbReference type="Gene3D" id="1.20.120.450">
    <property type="entry name" value="dinb family like domain"/>
    <property type="match status" value="1"/>
</dbReference>
<protein>
    <submittedName>
        <fullName evidence="2">DinB family protein</fullName>
    </submittedName>
</protein>
<name>A0ABV7Z1M6_9DEIO</name>
<comment type="caution">
    <text evidence="2">The sequence shown here is derived from an EMBL/GenBank/DDBJ whole genome shotgun (WGS) entry which is preliminary data.</text>
</comment>
<dbReference type="InterPro" id="IPR034660">
    <property type="entry name" value="DinB/YfiT-like"/>
</dbReference>
<feature type="domain" description="DinB-like" evidence="1">
    <location>
        <begin position="16"/>
        <end position="166"/>
    </location>
</feature>
<evidence type="ECO:0000313" key="3">
    <source>
        <dbReference type="Proteomes" id="UP001595803"/>
    </source>
</evidence>
<dbReference type="RefSeq" id="WP_322473227.1">
    <property type="nucleotide sequence ID" value="NZ_JBHRZG010000001.1"/>
</dbReference>
<organism evidence="2 3">
    <name type="scientific">Deinococcus rufus</name>
    <dbReference type="NCBI Taxonomy" id="2136097"/>
    <lineage>
        <taxon>Bacteria</taxon>
        <taxon>Thermotogati</taxon>
        <taxon>Deinococcota</taxon>
        <taxon>Deinococci</taxon>
        <taxon>Deinococcales</taxon>
        <taxon>Deinococcaceae</taxon>
        <taxon>Deinococcus</taxon>
    </lineage>
</organism>
<proteinExistence type="predicted"/>
<evidence type="ECO:0000259" key="1">
    <source>
        <dbReference type="Pfam" id="PF12867"/>
    </source>
</evidence>
<dbReference type="Pfam" id="PF12867">
    <property type="entry name" value="DinB_2"/>
    <property type="match status" value="1"/>
</dbReference>
<dbReference type="Proteomes" id="UP001595803">
    <property type="component" value="Unassembled WGS sequence"/>
</dbReference>
<reference evidence="3" key="1">
    <citation type="journal article" date="2019" name="Int. J. Syst. Evol. Microbiol.">
        <title>The Global Catalogue of Microorganisms (GCM) 10K type strain sequencing project: providing services to taxonomists for standard genome sequencing and annotation.</title>
        <authorList>
            <consortium name="The Broad Institute Genomics Platform"/>
            <consortium name="The Broad Institute Genome Sequencing Center for Infectious Disease"/>
            <person name="Wu L."/>
            <person name="Ma J."/>
        </authorList>
    </citation>
    <scope>NUCLEOTIDE SEQUENCE [LARGE SCALE GENOMIC DNA]</scope>
    <source>
        <strain evidence="3">CCTCC AB 2017081</strain>
    </source>
</reference>
<dbReference type="InterPro" id="IPR024775">
    <property type="entry name" value="DinB-like"/>
</dbReference>
<keyword evidence="3" id="KW-1185">Reference proteome</keyword>
<dbReference type="SUPFAM" id="SSF109854">
    <property type="entry name" value="DinB/YfiT-like putative metalloenzymes"/>
    <property type="match status" value="1"/>
</dbReference>
<evidence type="ECO:0000313" key="2">
    <source>
        <dbReference type="EMBL" id="MFC3831272.1"/>
    </source>
</evidence>